<reference evidence="1 2" key="1">
    <citation type="submission" date="2019-09" db="EMBL/GenBank/DDBJ databases">
        <title>Genome sequencing of strain KACC 21233.</title>
        <authorList>
            <person name="Heo J."/>
            <person name="Kim S.-J."/>
            <person name="Kim J.-S."/>
            <person name="Hong S.-B."/>
            <person name="Kwon S.-W."/>
        </authorList>
    </citation>
    <scope>NUCLEOTIDE SEQUENCE [LARGE SCALE GENOMIC DNA]</scope>
    <source>
        <strain evidence="1 2">KACC 21233</strain>
    </source>
</reference>
<dbReference type="InterPro" id="IPR043137">
    <property type="entry name" value="GGT_ssub_C"/>
</dbReference>
<dbReference type="PANTHER" id="PTHR43881">
    <property type="entry name" value="GAMMA-GLUTAMYLTRANSPEPTIDASE (AFU_ORTHOLOGUE AFUA_4G13580)"/>
    <property type="match status" value="1"/>
</dbReference>
<dbReference type="KEGG" id="acek:FLP30_09715"/>
<dbReference type="PANTHER" id="PTHR43881:SF1">
    <property type="entry name" value="GAMMA-GLUTAMYLTRANSPEPTIDASE (AFU_ORTHOLOGUE AFUA_4G13580)"/>
    <property type="match status" value="1"/>
</dbReference>
<protein>
    <submittedName>
        <fullName evidence="1">Gamma-glutamyltransferase</fullName>
    </submittedName>
</protein>
<organism evidence="1 2">
    <name type="scientific">Acetobacter vaccinii</name>
    <dbReference type="NCBI Taxonomy" id="2592655"/>
    <lineage>
        <taxon>Bacteria</taxon>
        <taxon>Pseudomonadati</taxon>
        <taxon>Pseudomonadota</taxon>
        <taxon>Alphaproteobacteria</taxon>
        <taxon>Acetobacterales</taxon>
        <taxon>Acetobacteraceae</taxon>
        <taxon>Acetobacter</taxon>
    </lineage>
</organism>
<dbReference type="OrthoDB" id="9781342at2"/>
<evidence type="ECO:0000313" key="2">
    <source>
        <dbReference type="Proteomes" id="UP000324536"/>
    </source>
</evidence>
<dbReference type="AlphaFoldDB" id="A0A5C1YQX5"/>
<dbReference type="PRINTS" id="PR01210">
    <property type="entry name" value="GGTRANSPTASE"/>
</dbReference>
<evidence type="ECO:0000313" key="1">
    <source>
        <dbReference type="EMBL" id="QEO17978.1"/>
    </source>
</evidence>
<dbReference type="Pfam" id="PF01019">
    <property type="entry name" value="G_glu_transpept"/>
    <property type="match status" value="1"/>
</dbReference>
<dbReference type="RefSeq" id="WP_149279654.1">
    <property type="nucleotide sequence ID" value="NZ_CP043506.1"/>
</dbReference>
<accession>A0A5C1YQX5</accession>
<name>A0A5C1YQX5_9PROT</name>
<dbReference type="GO" id="GO:0016740">
    <property type="term" value="F:transferase activity"/>
    <property type="evidence" value="ECO:0007669"/>
    <property type="project" value="UniProtKB-KW"/>
</dbReference>
<dbReference type="Proteomes" id="UP000324536">
    <property type="component" value="Chromosome"/>
</dbReference>
<proteinExistence type="predicted"/>
<dbReference type="EMBL" id="CP043506">
    <property type="protein sequence ID" value="QEO17978.1"/>
    <property type="molecule type" value="Genomic_DNA"/>
</dbReference>
<keyword evidence="2" id="KW-1185">Reference proteome</keyword>
<sequence>MQYSHWQSADGYSSAVRPVLPGVDGAVCAAHPLAVAAGQDMLLRGGSAVDAAIAAQAVLCVVMPDACGIGGDLFALVRDSTGTSAISGAGAAPAKGTVCADDGANSITVPGLAGAWASMHARWGTLPFAVILSRAIALAEGGIEVSAAMVQTVQAQSSRLRANGAASWTLLGLTAGERFVQKELAALLRLFAEHGPLCFYEGEVAAHIARAVAAHGGALDEADLAAHMTDVGPALAVALGDMTMMVQPPPTQGVLLGMALRNFSGLSPHSVVQADHLAVELTEAAFAYRDRAAEGAALLDVELAANPNSASRRGGPRAYLHTAGVSVADRHGLVVSSLVSVFDDFGSCLLVPELGITLNNRAGGFTQGANAWAPGRRPVHTLAPALLCSPQGTLALATPGADGQVQTLLQLVMRMLCHGEDIAAAIAAPRWRSQGGSLLIEEGHPSHAGLAALGHDVVPMAPGATCFGAVVCTGIGANGAPFAVADWRRTTWAGVV</sequence>
<dbReference type="InterPro" id="IPR052896">
    <property type="entry name" value="GGT-like_enzyme"/>
</dbReference>
<gene>
    <name evidence="1" type="ORF">FLP30_09715</name>
</gene>
<keyword evidence="1" id="KW-0808">Transferase</keyword>
<dbReference type="SUPFAM" id="SSF56235">
    <property type="entry name" value="N-terminal nucleophile aminohydrolases (Ntn hydrolases)"/>
    <property type="match status" value="1"/>
</dbReference>
<dbReference type="InterPro" id="IPR029055">
    <property type="entry name" value="Ntn_hydrolases_N"/>
</dbReference>
<dbReference type="Gene3D" id="3.60.20.40">
    <property type="match status" value="1"/>
</dbReference>